<evidence type="ECO:0000313" key="9">
    <source>
        <dbReference type="Proteomes" id="UP000235916"/>
    </source>
</evidence>
<protein>
    <submittedName>
        <fullName evidence="8">Thiamine pyrophosphate-binding protein</fullName>
    </submittedName>
</protein>
<accession>A0A2N8KV30</accession>
<dbReference type="GO" id="GO:0003984">
    <property type="term" value="F:acetolactate synthase activity"/>
    <property type="evidence" value="ECO:0007669"/>
    <property type="project" value="TreeGrafter"/>
</dbReference>
<dbReference type="AlphaFoldDB" id="A0A2N8KV30"/>
<dbReference type="CDD" id="cd07035">
    <property type="entry name" value="TPP_PYR_POX_like"/>
    <property type="match status" value="1"/>
</dbReference>
<evidence type="ECO:0000256" key="3">
    <source>
        <dbReference type="RuleBase" id="RU362132"/>
    </source>
</evidence>
<dbReference type="SUPFAM" id="SSF52518">
    <property type="entry name" value="Thiamin diphosphate-binding fold (THDP-binding)"/>
    <property type="match status" value="2"/>
</dbReference>
<dbReference type="FunFam" id="3.40.50.970:FF:000007">
    <property type="entry name" value="Acetolactate synthase"/>
    <property type="match status" value="1"/>
</dbReference>
<dbReference type="InterPro" id="IPR012000">
    <property type="entry name" value="Thiamin_PyroP_enz_cen_dom"/>
</dbReference>
<comment type="similarity">
    <text evidence="1 3">Belongs to the TPP enzyme family.</text>
</comment>
<dbReference type="GO" id="GO:0030976">
    <property type="term" value="F:thiamine pyrophosphate binding"/>
    <property type="evidence" value="ECO:0007669"/>
    <property type="project" value="InterPro"/>
</dbReference>
<dbReference type="PANTHER" id="PTHR18968:SF120">
    <property type="entry name" value="ACETOLACTATE SYNTHASE LARGE SUBUNIT"/>
    <property type="match status" value="1"/>
</dbReference>
<dbReference type="Gene3D" id="3.40.50.970">
    <property type="match status" value="2"/>
</dbReference>
<sequence length="603" mass="64679">MTRKSHTSRLAGHALVEALIAQGVTCVFGVPGESYLAVLDGFHEHREHGIRFIACRQEGGAAFMAEAQGKLSGRPGICFVTRGPGATNASIGLHTAFQDSTPMILFIGQVASDQRDREAFQELDYRQMFGPGTLGFAKWVGEVQDADRLPEYVARAFHTALQGRPGPVVLVLPEDMLTQMTAAPVLPRVQAAQSYPSPAALAELRDRLLAAQRPLVIAGGGGWTAESCAALQAFAEGWQLPVGCAFRFQDLFDNAHPLYAGDVGIAINPKLAQRIREADLVIALGPRLGEMTTGGYTLLQAPRPAQTLVHLHAGAEELGRVYAADQMINASMSCAAQALASLQAPESVAWGAWARQANADYQGNLLPQAVSPLDMAEVVKTLGRRLPEGTVFTNGAGNYSGWLHRFHRYTGLQRYGRSQLAPTSGAMGYGLPAAVAAALLQQSPRPQADAGHRLPPEGEPRAWDGPAPEDRWVVNIAGDGDFLMNGQELATATGYGARRLICVVVDNGTYGTIRMHQEREYPGRVSGSDLYNPDFAALALAYGWRSARVERTEDFEPALQAAMAAPEQPTLIHLRLSSDVSTSRSSLSAIRIAAEQRLAASKS</sequence>
<dbReference type="Gene3D" id="3.40.50.1220">
    <property type="entry name" value="TPP-binding domain"/>
    <property type="match status" value="1"/>
</dbReference>
<name>A0A2N8KV30_9BURK</name>
<dbReference type="Proteomes" id="UP000235916">
    <property type="component" value="Unassembled WGS sequence"/>
</dbReference>
<feature type="domain" description="Thiamine pyrophosphate enzyme central" evidence="5">
    <location>
        <begin position="202"/>
        <end position="338"/>
    </location>
</feature>
<dbReference type="SUPFAM" id="SSF52467">
    <property type="entry name" value="DHS-like NAD/FAD-binding domain"/>
    <property type="match status" value="1"/>
</dbReference>
<feature type="domain" description="Thiamine pyrophosphate enzyme N-terminal TPP-binding" evidence="7">
    <location>
        <begin position="11"/>
        <end position="127"/>
    </location>
</feature>
<keyword evidence="2 3" id="KW-0786">Thiamine pyrophosphate</keyword>
<feature type="domain" description="Thiamine pyrophosphate enzyme TPP-binding" evidence="6">
    <location>
        <begin position="395"/>
        <end position="573"/>
    </location>
</feature>
<dbReference type="CDD" id="cd00568">
    <property type="entry name" value="TPP_enzymes"/>
    <property type="match status" value="1"/>
</dbReference>
<evidence type="ECO:0000256" key="4">
    <source>
        <dbReference type="SAM" id="MobiDB-lite"/>
    </source>
</evidence>
<dbReference type="GO" id="GO:0050660">
    <property type="term" value="F:flavin adenine dinucleotide binding"/>
    <property type="evidence" value="ECO:0007669"/>
    <property type="project" value="TreeGrafter"/>
</dbReference>
<dbReference type="Pfam" id="PF02775">
    <property type="entry name" value="TPP_enzyme_C"/>
    <property type="match status" value="1"/>
</dbReference>
<comment type="caution">
    <text evidence="8">The sequence shown here is derived from an EMBL/GenBank/DDBJ whole genome shotgun (WGS) entry which is preliminary data.</text>
</comment>
<proteinExistence type="inferred from homology"/>
<dbReference type="GO" id="GO:0005948">
    <property type="term" value="C:acetolactate synthase complex"/>
    <property type="evidence" value="ECO:0007669"/>
    <property type="project" value="TreeGrafter"/>
</dbReference>
<dbReference type="NCBIfam" id="NF006052">
    <property type="entry name" value="PRK08199.1"/>
    <property type="match status" value="1"/>
</dbReference>
<evidence type="ECO:0000259" key="5">
    <source>
        <dbReference type="Pfam" id="PF00205"/>
    </source>
</evidence>
<dbReference type="GO" id="GO:0009099">
    <property type="term" value="P:L-valine biosynthetic process"/>
    <property type="evidence" value="ECO:0007669"/>
    <property type="project" value="TreeGrafter"/>
</dbReference>
<organism evidence="8 9">
    <name type="scientific">Kinneretia aquatilis</name>
    <dbReference type="NCBI Taxonomy" id="2070761"/>
    <lineage>
        <taxon>Bacteria</taxon>
        <taxon>Pseudomonadati</taxon>
        <taxon>Pseudomonadota</taxon>
        <taxon>Betaproteobacteria</taxon>
        <taxon>Burkholderiales</taxon>
        <taxon>Sphaerotilaceae</taxon>
        <taxon>Roseateles</taxon>
    </lineage>
</organism>
<dbReference type="Pfam" id="PF02776">
    <property type="entry name" value="TPP_enzyme_N"/>
    <property type="match status" value="1"/>
</dbReference>
<keyword evidence="9" id="KW-1185">Reference proteome</keyword>
<evidence type="ECO:0000256" key="2">
    <source>
        <dbReference type="ARBA" id="ARBA00023052"/>
    </source>
</evidence>
<gene>
    <name evidence="8" type="ORF">C1O66_07085</name>
</gene>
<dbReference type="InterPro" id="IPR012001">
    <property type="entry name" value="Thiamin_PyroP_enz_TPP-bd_dom"/>
</dbReference>
<evidence type="ECO:0000313" key="8">
    <source>
        <dbReference type="EMBL" id="PND37317.1"/>
    </source>
</evidence>
<dbReference type="PANTHER" id="PTHR18968">
    <property type="entry name" value="THIAMINE PYROPHOSPHATE ENZYMES"/>
    <property type="match status" value="1"/>
</dbReference>
<dbReference type="InterPro" id="IPR045229">
    <property type="entry name" value="TPP_enz"/>
</dbReference>
<dbReference type="OrthoDB" id="2254214at2"/>
<evidence type="ECO:0000259" key="7">
    <source>
        <dbReference type="Pfam" id="PF02776"/>
    </source>
</evidence>
<dbReference type="InterPro" id="IPR011766">
    <property type="entry name" value="TPP_enzyme_TPP-bd"/>
</dbReference>
<dbReference type="InterPro" id="IPR029061">
    <property type="entry name" value="THDP-binding"/>
</dbReference>
<reference evidence="8 9" key="1">
    <citation type="submission" date="2018-01" db="EMBL/GenBank/DDBJ databases">
        <title>Draft genome sequence of Paucibacter aquatile CR182 isolated from freshwater of the Nakdong River.</title>
        <authorList>
            <person name="Choi A."/>
            <person name="Chung E.J."/>
        </authorList>
    </citation>
    <scope>NUCLEOTIDE SEQUENCE [LARGE SCALE GENOMIC DNA]</scope>
    <source>
        <strain evidence="8 9">CR182</strain>
    </source>
</reference>
<dbReference type="RefSeq" id="WP_102767236.1">
    <property type="nucleotide sequence ID" value="NZ_POSP01000003.1"/>
</dbReference>
<dbReference type="GO" id="GO:0000287">
    <property type="term" value="F:magnesium ion binding"/>
    <property type="evidence" value="ECO:0007669"/>
    <property type="project" value="InterPro"/>
</dbReference>
<dbReference type="EMBL" id="POSP01000003">
    <property type="protein sequence ID" value="PND37317.1"/>
    <property type="molecule type" value="Genomic_DNA"/>
</dbReference>
<feature type="region of interest" description="Disordered" evidence="4">
    <location>
        <begin position="444"/>
        <end position="468"/>
    </location>
</feature>
<evidence type="ECO:0000256" key="1">
    <source>
        <dbReference type="ARBA" id="ARBA00007812"/>
    </source>
</evidence>
<dbReference type="InterPro" id="IPR029035">
    <property type="entry name" value="DHS-like_NAD/FAD-binding_dom"/>
</dbReference>
<evidence type="ECO:0000259" key="6">
    <source>
        <dbReference type="Pfam" id="PF02775"/>
    </source>
</evidence>
<feature type="compositionally biased region" description="Basic and acidic residues" evidence="4">
    <location>
        <begin position="450"/>
        <end position="468"/>
    </location>
</feature>
<dbReference type="GO" id="GO:0009097">
    <property type="term" value="P:isoleucine biosynthetic process"/>
    <property type="evidence" value="ECO:0007669"/>
    <property type="project" value="TreeGrafter"/>
</dbReference>
<dbReference type="Pfam" id="PF00205">
    <property type="entry name" value="TPP_enzyme_M"/>
    <property type="match status" value="1"/>
</dbReference>